<keyword evidence="2" id="KW-1185">Reference proteome</keyword>
<dbReference type="AlphaFoldDB" id="A0A1H4FKT1"/>
<reference evidence="2" key="1">
    <citation type="submission" date="2016-10" db="EMBL/GenBank/DDBJ databases">
        <authorList>
            <person name="Varghese N."/>
            <person name="Submissions S."/>
        </authorList>
    </citation>
    <scope>NUCLEOTIDE SEQUENCE [LARGE SCALE GENOMIC DNA]</scope>
    <source>
        <strain evidence="2">DSM 23920</strain>
    </source>
</reference>
<evidence type="ECO:0000313" key="2">
    <source>
        <dbReference type="Proteomes" id="UP000199656"/>
    </source>
</evidence>
<gene>
    <name evidence="1" type="ORF">SAMN05660909_04483</name>
</gene>
<sequence length="101" mass="11134">MKLLRLIIAVALLIAFGIASKTAIANKYRVPMWWYRLPGLPTDNPESYVISVMPDCIGGGKVCKILAEKDPSITYIDVPLLDAGDPADRPEAYNVAYRPNN</sequence>
<protein>
    <submittedName>
        <fullName evidence="1">Uncharacterized protein</fullName>
    </submittedName>
</protein>
<proteinExistence type="predicted"/>
<accession>A0A1H4FKT1</accession>
<name>A0A1H4FKT1_9BACT</name>
<evidence type="ECO:0000313" key="1">
    <source>
        <dbReference type="EMBL" id="SEA97885.1"/>
    </source>
</evidence>
<organism evidence="1 2">
    <name type="scientific">Chitinophaga terrae</name>
    <name type="common">ex Kim and Jung 2007</name>
    <dbReference type="NCBI Taxonomy" id="408074"/>
    <lineage>
        <taxon>Bacteria</taxon>
        <taxon>Pseudomonadati</taxon>
        <taxon>Bacteroidota</taxon>
        <taxon>Chitinophagia</taxon>
        <taxon>Chitinophagales</taxon>
        <taxon>Chitinophagaceae</taxon>
        <taxon>Chitinophaga</taxon>
    </lineage>
</organism>
<dbReference type="RefSeq" id="WP_089764389.1">
    <property type="nucleotide sequence ID" value="NZ_BKAT01000007.1"/>
</dbReference>
<dbReference type="EMBL" id="FNRL01000026">
    <property type="protein sequence ID" value="SEA97885.1"/>
    <property type="molecule type" value="Genomic_DNA"/>
</dbReference>
<dbReference type="Proteomes" id="UP000199656">
    <property type="component" value="Unassembled WGS sequence"/>
</dbReference>